<dbReference type="InterPro" id="IPR019235">
    <property type="entry name" value="DUF2178_TM"/>
</dbReference>
<evidence type="ECO:0000256" key="1">
    <source>
        <dbReference type="SAM" id="Phobius"/>
    </source>
</evidence>
<keyword evidence="1" id="KW-0812">Transmembrane</keyword>
<dbReference type="Proteomes" id="UP000075578">
    <property type="component" value="Unassembled WGS sequence"/>
</dbReference>
<reference evidence="2 3" key="1">
    <citation type="journal article" date="2016" name="ISME J.">
        <title>Chasing the elusive Euryarchaeota class WSA2: genomes reveal a uniquely fastidious methyl-reducing methanogen.</title>
        <authorList>
            <person name="Nobu M.K."/>
            <person name="Narihiro T."/>
            <person name="Kuroda K."/>
            <person name="Mei R."/>
            <person name="Liu W.T."/>
        </authorList>
    </citation>
    <scope>NUCLEOTIDE SEQUENCE [LARGE SCALE GENOMIC DNA]</scope>
    <source>
        <strain evidence="2">U1lsi0528_Bin089</strain>
    </source>
</reference>
<organism evidence="2 3">
    <name type="scientific">Candidatus Methanofastidiosum methylothiophilum</name>
    <dbReference type="NCBI Taxonomy" id="1705564"/>
    <lineage>
        <taxon>Archaea</taxon>
        <taxon>Methanobacteriati</taxon>
        <taxon>Methanobacteriota</taxon>
        <taxon>Stenosarchaea group</taxon>
        <taxon>Candidatus Methanofastidiosia</taxon>
        <taxon>Candidatus Methanofastidiosales</taxon>
        <taxon>Candidatus Methanofastidiosaceae</taxon>
        <taxon>Candidatus Methanofastidiosum</taxon>
    </lineage>
</organism>
<evidence type="ECO:0000313" key="2">
    <source>
        <dbReference type="EMBL" id="KYC52771.1"/>
    </source>
</evidence>
<comment type="caution">
    <text evidence="2">The sequence shown here is derived from an EMBL/GenBank/DDBJ whole genome shotgun (WGS) entry which is preliminary data.</text>
</comment>
<feature type="transmembrane region" description="Helical" evidence="1">
    <location>
        <begin position="45"/>
        <end position="65"/>
    </location>
</feature>
<evidence type="ECO:0000313" key="3">
    <source>
        <dbReference type="Proteomes" id="UP000075578"/>
    </source>
</evidence>
<accession>A0A150J6F5</accession>
<feature type="transmembrane region" description="Helical" evidence="1">
    <location>
        <begin position="86"/>
        <end position="105"/>
    </location>
</feature>
<gene>
    <name evidence="2" type="ORF">AMQ74_00620</name>
</gene>
<dbReference type="AlphaFoldDB" id="A0A150J6F5"/>
<proteinExistence type="predicted"/>
<dbReference type="EMBL" id="LNGD01000024">
    <property type="protein sequence ID" value="KYC52771.1"/>
    <property type="molecule type" value="Genomic_DNA"/>
</dbReference>
<evidence type="ECO:0008006" key="4">
    <source>
        <dbReference type="Google" id="ProtNLM"/>
    </source>
</evidence>
<protein>
    <recommendedName>
        <fullName evidence="4">DUF2178 domain-containing protein</fullName>
    </recommendedName>
</protein>
<name>A0A150J6F5_9EURY</name>
<keyword evidence="1" id="KW-1133">Transmembrane helix</keyword>
<keyword evidence="1" id="KW-0472">Membrane</keyword>
<dbReference type="Pfam" id="PF09946">
    <property type="entry name" value="DUF2178"/>
    <property type="match status" value="1"/>
</dbReference>
<feature type="transmembrane region" description="Helical" evidence="1">
    <location>
        <begin position="111"/>
        <end position="133"/>
    </location>
</feature>
<sequence>MTSKKVVTKKGMIYRIAFIAILMVVGITLNLYNIGSNEFFGQSTVGNYLIYIGFVMILVTSINYFKKREKIIDERMEMLRYKAATITFMAFIFVSFAIIIIDGISPITIRYSLFISYLVCTILVIYIIAYKVLERKY</sequence>
<feature type="transmembrane region" description="Helical" evidence="1">
    <location>
        <begin position="12"/>
        <end position="33"/>
    </location>
</feature>